<name>A0A3S8U979_9RHOB</name>
<gene>
    <name evidence="2" type="ORF">EI545_15610</name>
</gene>
<evidence type="ECO:0000259" key="1">
    <source>
        <dbReference type="Pfam" id="PF06568"/>
    </source>
</evidence>
<reference evidence="2 3" key="1">
    <citation type="submission" date="2018-12" db="EMBL/GenBank/DDBJ databases">
        <title>Complete genome sequencing of Tabrizicola sp. K13M18.</title>
        <authorList>
            <person name="Bae J.-W."/>
        </authorList>
    </citation>
    <scope>NUCLEOTIDE SEQUENCE [LARGE SCALE GENOMIC DNA]</scope>
    <source>
        <strain evidence="2 3">K13M18</strain>
    </source>
</reference>
<dbReference type="Pfam" id="PF06568">
    <property type="entry name" value="YjiS-like"/>
    <property type="match status" value="1"/>
</dbReference>
<dbReference type="Proteomes" id="UP000282002">
    <property type="component" value="Chromosome"/>
</dbReference>
<evidence type="ECO:0000313" key="3">
    <source>
        <dbReference type="Proteomes" id="UP000282002"/>
    </source>
</evidence>
<dbReference type="AlphaFoldDB" id="A0A3S8U979"/>
<feature type="domain" description="YjiS-like" evidence="1">
    <location>
        <begin position="28"/>
        <end position="55"/>
    </location>
</feature>
<dbReference type="EMBL" id="CP034328">
    <property type="protein sequence ID" value="AZL60128.1"/>
    <property type="molecule type" value="Genomic_DNA"/>
</dbReference>
<dbReference type="InterPro" id="IPR009506">
    <property type="entry name" value="YjiS-like"/>
</dbReference>
<proteinExistence type="predicted"/>
<sequence>MTTRAVRTSHPHRRSLTGLIAGLLRLSAIARSRGRLARLDDHLLQDIGLTRAEAEAEANRPAWDVPSHWKQ</sequence>
<accession>A0A3S8U979</accession>
<keyword evidence="3" id="KW-1185">Reference proteome</keyword>
<evidence type="ECO:0000313" key="2">
    <source>
        <dbReference type="EMBL" id="AZL60128.1"/>
    </source>
</evidence>
<dbReference type="OrthoDB" id="8096613at2"/>
<dbReference type="RefSeq" id="WP_125326322.1">
    <property type="nucleotide sequence ID" value="NZ_CP034328.1"/>
</dbReference>
<organism evidence="2 3">
    <name type="scientific">Tabrizicola piscis</name>
    <dbReference type="NCBI Taxonomy" id="2494374"/>
    <lineage>
        <taxon>Bacteria</taxon>
        <taxon>Pseudomonadati</taxon>
        <taxon>Pseudomonadota</taxon>
        <taxon>Alphaproteobacteria</taxon>
        <taxon>Rhodobacterales</taxon>
        <taxon>Paracoccaceae</taxon>
        <taxon>Tabrizicola</taxon>
    </lineage>
</organism>
<dbReference type="KEGG" id="taw:EI545_15610"/>
<protein>
    <submittedName>
        <fullName evidence="2">DUF1127 domain-containing protein</fullName>
    </submittedName>
</protein>